<dbReference type="Proteomes" id="UP001152607">
    <property type="component" value="Unassembled WGS sequence"/>
</dbReference>
<evidence type="ECO:0000256" key="2">
    <source>
        <dbReference type="SAM" id="SignalP"/>
    </source>
</evidence>
<evidence type="ECO:0000256" key="1">
    <source>
        <dbReference type="SAM" id="MobiDB-lite"/>
    </source>
</evidence>
<dbReference type="OrthoDB" id="3776815at2759"/>
<reference evidence="3" key="1">
    <citation type="submission" date="2023-01" db="EMBL/GenBank/DDBJ databases">
        <authorList>
            <person name="Van Ghelder C."/>
            <person name="Rancurel C."/>
        </authorList>
    </citation>
    <scope>NUCLEOTIDE SEQUENCE</scope>
    <source>
        <strain evidence="3">CNCM I-4278</strain>
    </source>
</reference>
<feature type="signal peptide" evidence="2">
    <location>
        <begin position="1"/>
        <end position="16"/>
    </location>
</feature>
<dbReference type="AlphaFoldDB" id="A0A9W4UR60"/>
<dbReference type="EMBL" id="CAOQHR010000010">
    <property type="protein sequence ID" value="CAI6340635.1"/>
    <property type="molecule type" value="Genomic_DNA"/>
</dbReference>
<keyword evidence="4" id="KW-1185">Reference proteome</keyword>
<feature type="region of interest" description="Disordered" evidence="1">
    <location>
        <begin position="219"/>
        <end position="241"/>
    </location>
</feature>
<comment type="caution">
    <text evidence="3">The sequence shown here is derived from an EMBL/GenBank/DDBJ whole genome shotgun (WGS) entry which is preliminary data.</text>
</comment>
<evidence type="ECO:0000313" key="4">
    <source>
        <dbReference type="Proteomes" id="UP001152607"/>
    </source>
</evidence>
<keyword evidence="2" id="KW-0732">Signal</keyword>
<accession>A0A9W4UR60</accession>
<organism evidence="3 4">
    <name type="scientific">Periconia digitata</name>
    <dbReference type="NCBI Taxonomy" id="1303443"/>
    <lineage>
        <taxon>Eukaryota</taxon>
        <taxon>Fungi</taxon>
        <taxon>Dikarya</taxon>
        <taxon>Ascomycota</taxon>
        <taxon>Pezizomycotina</taxon>
        <taxon>Dothideomycetes</taxon>
        <taxon>Pleosporomycetidae</taxon>
        <taxon>Pleosporales</taxon>
        <taxon>Massarineae</taxon>
        <taxon>Periconiaceae</taxon>
        <taxon>Periconia</taxon>
    </lineage>
</organism>
<evidence type="ECO:0000313" key="3">
    <source>
        <dbReference type="EMBL" id="CAI6340635.1"/>
    </source>
</evidence>
<name>A0A9W4UR60_9PLEO</name>
<protein>
    <submittedName>
        <fullName evidence="3">Uncharacterized protein</fullName>
    </submittedName>
</protein>
<proteinExistence type="predicted"/>
<gene>
    <name evidence="3" type="ORF">PDIGIT_LOCUS13819</name>
</gene>
<feature type="compositionally biased region" description="Low complexity" evidence="1">
    <location>
        <begin position="219"/>
        <end position="232"/>
    </location>
</feature>
<sequence length="259" mass="27198">MLLLSLMSTFAASAAAQITTSMWAQLRWDTDKIGYVGSVIDVQGGRTTIDIKPDDGVHQVALGIPTTAKEIVTIAPTYYGGVYNNREWNGKFHTAGEIKFACERNVTDSVEATCTESYGAAMGILLQCQDLPTRSTKFINTVTHDYPSRGTYSSGLETVTRTPTIVPKPGPLPSWCASGTAAASLAGTSAESSTVISYKKENFGFYQLTITAGLEKLEATPTPDASSSTPASQNRGASVPAKTAGPIVAGMAVAAALMV</sequence>
<feature type="chain" id="PRO_5040847524" evidence="2">
    <location>
        <begin position="17"/>
        <end position="259"/>
    </location>
</feature>